<dbReference type="NCBIfam" id="TIGR02050">
    <property type="entry name" value="gshA_cyan_rel"/>
    <property type="match status" value="1"/>
</dbReference>
<evidence type="ECO:0000313" key="6">
    <source>
        <dbReference type="EMBL" id="GAA0530664.1"/>
    </source>
</evidence>
<gene>
    <name evidence="6" type="ORF">GCM10009533_32350</name>
</gene>
<keyword evidence="3 5" id="KW-0067">ATP-binding</keyword>
<dbReference type="InterPro" id="IPR006336">
    <property type="entry name" value="GCS2"/>
</dbReference>
<evidence type="ECO:0000256" key="4">
    <source>
        <dbReference type="ARBA" id="ARBA00048819"/>
    </source>
</evidence>
<evidence type="ECO:0000256" key="5">
    <source>
        <dbReference type="HAMAP-Rule" id="MF_01609"/>
    </source>
</evidence>
<proteinExistence type="inferred from homology"/>
<dbReference type="Pfam" id="PF04107">
    <property type="entry name" value="GCS2"/>
    <property type="match status" value="1"/>
</dbReference>
<dbReference type="PANTHER" id="PTHR36510">
    <property type="entry name" value="GLUTAMATE--CYSTEINE LIGASE 2-RELATED"/>
    <property type="match status" value="1"/>
</dbReference>
<organism evidence="6 7">
    <name type="scientific">Saccharopolyspora erythraea</name>
    <name type="common">Streptomyces erythraeus</name>
    <dbReference type="NCBI Taxonomy" id="1836"/>
    <lineage>
        <taxon>Bacteria</taxon>
        <taxon>Bacillati</taxon>
        <taxon>Actinomycetota</taxon>
        <taxon>Actinomycetes</taxon>
        <taxon>Pseudonocardiales</taxon>
        <taxon>Pseudonocardiaceae</taxon>
        <taxon>Saccharopolyspora</taxon>
    </lineage>
</organism>
<comment type="similarity">
    <text evidence="5">Belongs to the glutamate--cysteine ligase type 2 family. YbdK subfamily.</text>
</comment>
<comment type="caution">
    <text evidence="6">The sequence shown here is derived from an EMBL/GenBank/DDBJ whole genome shotgun (WGS) entry which is preliminary data.</text>
</comment>
<evidence type="ECO:0000256" key="3">
    <source>
        <dbReference type="ARBA" id="ARBA00022840"/>
    </source>
</evidence>
<dbReference type="RefSeq" id="WP_009946756.1">
    <property type="nucleotide sequence ID" value="NZ_BAAAGS010000019.1"/>
</dbReference>
<dbReference type="HAMAP" id="MF_01609">
    <property type="entry name" value="Glu_cys_ligase_2"/>
    <property type="match status" value="1"/>
</dbReference>
<accession>A0ABN1D0D1</accession>
<evidence type="ECO:0000256" key="2">
    <source>
        <dbReference type="ARBA" id="ARBA00022741"/>
    </source>
</evidence>
<dbReference type="GO" id="GO:0016874">
    <property type="term" value="F:ligase activity"/>
    <property type="evidence" value="ECO:0007669"/>
    <property type="project" value="UniProtKB-KW"/>
</dbReference>
<dbReference type="InterPro" id="IPR014746">
    <property type="entry name" value="Gln_synth/guanido_kin_cat_dom"/>
</dbReference>
<dbReference type="EC" id="6.3.2.2" evidence="5"/>
<keyword evidence="1 5" id="KW-0436">Ligase</keyword>
<protein>
    <recommendedName>
        <fullName evidence="5">Putative glutamate--cysteine ligase 2</fullName>
        <ecNumber evidence="5">6.3.2.2</ecNumber>
    </recommendedName>
    <alternativeName>
        <fullName evidence="5">Gamma-glutamylcysteine synthetase 2</fullName>
        <shortName evidence="5">GCS 2</shortName>
        <shortName evidence="5">Gamma-GCS 2</shortName>
    </alternativeName>
</protein>
<dbReference type="Gene3D" id="3.30.590.20">
    <property type="match status" value="1"/>
</dbReference>
<comment type="catalytic activity">
    <reaction evidence="4 5">
        <text>L-cysteine + L-glutamate + ATP = gamma-L-glutamyl-L-cysteine + ADP + phosphate + H(+)</text>
        <dbReference type="Rhea" id="RHEA:13285"/>
        <dbReference type="ChEBI" id="CHEBI:15378"/>
        <dbReference type="ChEBI" id="CHEBI:29985"/>
        <dbReference type="ChEBI" id="CHEBI:30616"/>
        <dbReference type="ChEBI" id="CHEBI:35235"/>
        <dbReference type="ChEBI" id="CHEBI:43474"/>
        <dbReference type="ChEBI" id="CHEBI:58173"/>
        <dbReference type="ChEBI" id="CHEBI:456216"/>
        <dbReference type="EC" id="6.3.2.2"/>
    </reaction>
</comment>
<dbReference type="SUPFAM" id="SSF55931">
    <property type="entry name" value="Glutamine synthetase/guanido kinase"/>
    <property type="match status" value="1"/>
</dbReference>
<dbReference type="InterPro" id="IPR011793">
    <property type="entry name" value="YbdK"/>
</dbReference>
<dbReference type="InterPro" id="IPR050141">
    <property type="entry name" value="GCL_type2/YbdK_subfam"/>
</dbReference>
<comment type="function">
    <text evidence="5">ATP-dependent carboxylate-amine ligase which exhibits weak glutamate--cysteine ligase activity.</text>
</comment>
<name>A0ABN1D0D1_SACER</name>
<evidence type="ECO:0000256" key="1">
    <source>
        <dbReference type="ARBA" id="ARBA00022598"/>
    </source>
</evidence>
<reference evidence="6 7" key="1">
    <citation type="journal article" date="2019" name="Int. J. Syst. Evol. Microbiol.">
        <title>The Global Catalogue of Microorganisms (GCM) 10K type strain sequencing project: providing services to taxonomists for standard genome sequencing and annotation.</title>
        <authorList>
            <consortium name="The Broad Institute Genomics Platform"/>
            <consortium name="The Broad Institute Genome Sequencing Center for Infectious Disease"/>
            <person name="Wu L."/>
            <person name="Ma J."/>
        </authorList>
    </citation>
    <scope>NUCLEOTIDE SEQUENCE [LARGE SCALE GENOMIC DNA]</scope>
    <source>
        <strain evidence="6 7">JCM 10303</strain>
    </source>
</reference>
<sequence length="391" mass="41094">MGLQEHPVTPAERQPPVRGGVTIGVEEEFLLVDAASGQLAPHAEAVLAEAANGPLGAPDAVLHAEMLNSQVEAATGCCRTLEELRSQLVAARTSLDRAASVAGARIVSSGTPVLAVEGTGTSNGQRFADIAERYRAVASDYHVCGCHVHVGVPDRDTAVAVVNHLRPWLPTLLAISANSPFHLGHDTGHASWRGVQQRLYPGSGVPPHFPSRDAYDREVARLVDCGALVDDRMSFWMARPSPHLPTVELRVADALITAEETVLQAALSRALVRAALDDLAAGREGDEVSDQVAAAAVWNASRYGLRGPAVDPVPARRVPALEMVERLLRRVGPALEQTGDSALVREALAHVTGVGTGSERQRAAAAAGGPREVVAMLAAATAPGRADRLRT</sequence>
<dbReference type="Proteomes" id="UP001500729">
    <property type="component" value="Unassembled WGS sequence"/>
</dbReference>
<keyword evidence="7" id="KW-1185">Reference proteome</keyword>
<dbReference type="PANTHER" id="PTHR36510:SF1">
    <property type="entry name" value="GLUTAMATE--CYSTEINE LIGASE 2-RELATED"/>
    <property type="match status" value="1"/>
</dbReference>
<evidence type="ECO:0000313" key="7">
    <source>
        <dbReference type="Proteomes" id="UP001500729"/>
    </source>
</evidence>
<dbReference type="NCBIfam" id="NF010041">
    <property type="entry name" value="PRK13517.1-1"/>
    <property type="match status" value="1"/>
</dbReference>
<dbReference type="EMBL" id="BAAAGS010000019">
    <property type="protein sequence ID" value="GAA0530664.1"/>
    <property type="molecule type" value="Genomic_DNA"/>
</dbReference>
<keyword evidence="2 5" id="KW-0547">Nucleotide-binding</keyword>